<dbReference type="SUPFAM" id="SSF53300">
    <property type="entry name" value="vWA-like"/>
    <property type="match status" value="1"/>
</dbReference>
<dbReference type="PANTHER" id="PTHR33608:SF6">
    <property type="entry name" value="BLL2464 PROTEIN"/>
    <property type="match status" value="1"/>
</dbReference>
<dbReference type="STRING" id="1760988.SAMN02949497_4033"/>
<dbReference type="Pfam" id="PF01882">
    <property type="entry name" value="DUF58"/>
    <property type="match status" value="1"/>
</dbReference>
<dbReference type="InterPro" id="IPR002881">
    <property type="entry name" value="DUF58"/>
</dbReference>
<name>A0A1Y6D1X0_9GAMM</name>
<evidence type="ECO:0000313" key="3">
    <source>
        <dbReference type="EMBL" id="SMF96627.1"/>
    </source>
</evidence>
<evidence type="ECO:0000259" key="2">
    <source>
        <dbReference type="Pfam" id="PF01882"/>
    </source>
</evidence>
<dbReference type="EMBL" id="FXAM01000001">
    <property type="protein sequence ID" value="SMF96627.1"/>
    <property type="molecule type" value="Genomic_DNA"/>
</dbReference>
<evidence type="ECO:0000256" key="1">
    <source>
        <dbReference type="SAM" id="MobiDB-lite"/>
    </source>
</evidence>
<evidence type="ECO:0000313" key="4">
    <source>
        <dbReference type="Proteomes" id="UP000192923"/>
    </source>
</evidence>
<organism evidence="3 4">
    <name type="scientific">Methylomagnum ishizawai</name>
    <dbReference type="NCBI Taxonomy" id="1760988"/>
    <lineage>
        <taxon>Bacteria</taxon>
        <taxon>Pseudomonadati</taxon>
        <taxon>Pseudomonadota</taxon>
        <taxon>Gammaproteobacteria</taxon>
        <taxon>Methylococcales</taxon>
        <taxon>Methylococcaceae</taxon>
        <taxon>Methylomagnum</taxon>
    </lineage>
</organism>
<keyword evidence="4" id="KW-1185">Reference proteome</keyword>
<feature type="domain" description="DUF58" evidence="2">
    <location>
        <begin position="59"/>
        <end position="248"/>
    </location>
</feature>
<dbReference type="PANTHER" id="PTHR33608">
    <property type="entry name" value="BLL2464 PROTEIN"/>
    <property type="match status" value="1"/>
</dbReference>
<dbReference type="InterPro" id="IPR036465">
    <property type="entry name" value="vWFA_dom_sf"/>
</dbReference>
<dbReference type="OrthoDB" id="7779014at2"/>
<feature type="region of interest" description="Disordered" evidence="1">
    <location>
        <begin position="1"/>
        <end position="29"/>
    </location>
</feature>
<feature type="compositionally biased region" description="Basic residues" evidence="1">
    <location>
        <begin position="15"/>
        <end position="25"/>
    </location>
</feature>
<protein>
    <recommendedName>
        <fullName evidence="2">DUF58 domain-containing protein</fullName>
    </recommendedName>
</protein>
<dbReference type="Proteomes" id="UP000192923">
    <property type="component" value="Unassembled WGS sequence"/>
</dbReference>
<dbReference type="AlphaFoldDB" id="A0A1Y6D1X0"/>
<dbReference type="RefSeq" id="WP_085215493.1">
    <property type="nucleotide sequence ID" value="NZ_FXAM01000001.1"/>
</dbReference>
<gene>
    <name evidence="3" type="ORF">SAMN02949497_4033</name>
</gene>
<accession>A0A1Y6D1X0</accession>
<proteinExistence type="predicted"/>
<reference evidence="3 4" key="1">
    <citation type="submission" date="2016-12" db="EMBL/GenBank/DDBJ databases">
        <authorList>
            <person name="Song W.-J."/>
            <person name="Kurnit D.M."/>
        </authorList>
    </citation>
    <scope>NUCLEOTIDE SEQUENCE [LARGE SCALE GENOMIC DNA]</scope>
    <source>
        <strain evidence="3 4">175</strain>
    </source>
</reference>
<sequence length="281" mass="31234">MKPAEFTYRVPGRATHPRPGAHRSRRDGEGQAFRHLAPLLSHPDPRRLDLRASLTDPFGQFRVRLYEQRSAVQVFALLDLSGSMGHRGIHPKMAVLADFVAGLAASVYRQGDTLGLWGAAEKIHPEFCLPPTRQPGPAFRLAGRLRRYAPHGSHCRGLGLAGRMLPRRRSLVFLVSDCHAPLAALRDILAGLAQHDLVPVVIWDEAEILPQGRGLIRLADLEGGGDQLLALRPALRARLEDHFRQRRARLGTLFRQAGREPLFLTGGFDADRISRYFLEAA</sequence>